<evidence type="ECO:0000256" key="2">
    <source>
        <dbReference type="ARBA" id="ARBA00007171"/>
    </source>
</evidence>
<name>A0ABT7M190_9CYAN</name>
<dbReference type="InterPro" id="IPR005311">
    <property type="entry name" value="PBP_dimer"/>
</dbReference>
<keyword evidence="4" id="KW-1133">Transmembrane helix</keyword>
<proteinExistence type="inferred from homology"/>
<feature type="domain" description="Penicillin-binding protein dimerisation" evidence="6">
    <location>
        <begin position="71"/>
        <end position="183"/>
    </location>
</feature>
<dbReference type="InterPro" id="IPR001460">
    <property type="entry name" value="PCN-bd_Tpept"/>
</dbReference>
<dbReference type="SUPFAM" id="SSF56519">
    <property type="entry name" value="Penicillin binding protein dimerisation domain"/>
    <property type="match status" value="1"/>
</dbReference>
<evidence type="ECO:0000259" key="6">
    <source>
        <dbReference type="Pfam" id="PF03717"/>
    </source>
</evidence>
<evidence type="ECO:0000313" key="8">
    <source>
        <dbReference type="Proteomes" id="UP001230986"/>
    </source>
</evidence>
<evidence type="ECO:0000256" key="3">
    <source>
        <dbReference type="ARBA" id="ARBA00023136"/>
    </source>
</evidence>
<evidence type="ECO:0000313" key="7">
    <source>
        <dbReference type="EMBL" id="MDL5057125.1"/>
    </source>
</evidence>
<feature type="transmembrane region" description="Helical" evidence="4">
    <location>
        <begin position="29"/>
        <end position="47"/>
    </location>
</feature>
<dbReference type="Gene3D" id="3.30.450.330">
    <property type="match status" value="1"/>
</dbReference>
<evidence type="ECO:0000256" key="4">
    <source>
        <dbReference type="SAM" id="Phobius"/>
    </source>
</evidence>
<feature type="domain" description="Penicillin-binding protein transpeptidase" evidence="5">
    <location>
        <begin position="260"/>
        <end position="580"/>
    </location>
</feature>
<accession>A0ABT7M190</accession>
<dbReference type="Pfam" id="PF03717">
    <property type="entry name" value="PBP_dimer"/>
    <property type="match status" value="1"/>
</dbReference>
<protein>
    <submittedName>
        <fullName evidence="7">Penicillin-binding protein 2</fullName>
    </submittedName>
</protein>
<dbReference type="Gene3D" id="3.40.710.10">
    <property type="entry name" value="DD-peptidase/beta-lactamase superfamily"/>
    <property type="match status" value="1"/>
</dbReference>
<dbReference type="EMBL" id="JASVEJ010000024">
    <property type="protein sequence ID" value="MDL5057125.1"/>
    <property type="molecule type" value="Genomic_DNA"/>
</dbReference>
<dbReference type="InterPro" id="IPR036138">
    <property type="entry name" value="PBP_dimer_sf"/>
</dbReference>
<comment type="caution">
    <text evidence="7">The sequence shown here is derived from an EMBL/GenBank/DDBJ whole genome shotgun (WGS) entry which is preliminary data.</text>
</comment>
<dbReference type="InterPro" id="IPR012338">
    <property type="entry name" value="Beta-lactam/transpept-like"/>
</dbReference>
<keyword evidence="4" id="KW-0812">Transmembrane</keyword>
<keyword evidence="3 4" id="KW-0472">Membrane</keyword>
<sequence>MAPISLGDRIRQFSLKSLLVTEPSNTRLIWVWGILLVGILGIMGNLYKLQVQQGPVLQQKAREQQQFKARTYAPRRPIVDRNGQILAIDRPAYTLYAHPILFKERPEAIAQALSQPLNKPPAELLKQFRRRESGIQLAYDLSEEVARRIGGLHLDGLELTPYQQRLYPQNNLLAEVVGYINLDRQGQGGVEASYQTFLERSTQEAWVNRAGNGLILPDRLPENFLETDEQQLQLTLDSRLQRVARSALKQQLETYRAKRGTVMVMNANNGEILSLVTEPTFDSNVYYKSELELLKNWAVSDLYEPGSTFKPLNIAIALELGAIRPNSVFNDEGQIVVDGWPIQNHDFSTNGGRGALSITDILKYSSNVGMVHIMRQIPSETYYTWLEKLGLGTKSGIDLPGEAASQLKERSQFIYSPVESATSSFGQGFSLTPLQLLQMQAMLANGGFRVTPHVVKGLVDPQGQQHFSPPIPPPEPVFSPQTTQTVLGMMEKVVTDGTGQVAQIPHYRIGGKTGTAQKAHPQGGYYERARITSFVGIVPSDPFLSQNTPRYVVLAVIDEPQGEDAFGSTVAAPIVKSVMEALITLEHIPPSTSQ</sequence>
<dbReference type="PANTHER" id="PTHR30627:SF1">
    <property type="entry name" value="PEPTIDOGLYCAN D,D-TRANSPEPTIDASE FTSI"/>
    <property type="match status" value="1"/>
</dbReference>
<reference evidence="7 8" key="1">
    <citation type="submission" date="2023-06" db="EMBL/GenBank/DDBJ databases">
        <title>Whole genome sequence of Oscillatoria calcuttensis NRMC-F 0142.</title>
        <authorList>
            <person name="Shakena Fathima T."/>
            <person name="Muralitharan G."/>
            <person name="Thajuddin N."/>
        </authorList>
    </citation>
    <scope>NUCLEOTIDE SEQUENCE [LARGE SCALE GENOMIC DNA]</scope>
    <source>
        <strain evidence="7 8">NRMC-F 0142</strain>
    </source>
</reference>
<dbReference type="RefSeq" id="WP_284475828.1">
    <property type="nucleotide sequence ID" value="NZ_JASVEJ010000024.1"/>
</dbReference>
<evidence type="ECO:0000259" key="5">
    <source>
        <dbReference type="Pfam" id="PF00905"/>
    </source>
</evidence>
<dbReference type="InterPro" id="IPR050515">
    <property type="entry name" value="Beta-lactam/transpept"/>
</dbReference>
<gene>
    <name evidence="7" type="ORF">QQ055_06550</name>
</gene>
<dbReference type="Pfam" id="PF00905">
    <property type="entry name" value="Transpeptidase"/>
    <property type="match status" value="1"/>
</dbReference>
<comment type="subcellular location">
    <subcellularLocation>
        <location evidence="1">Membrane</location>
    </subcellularLocation>
</comment>
<dbReference type="SUPFAM" id="SSF56601">
    <property type="entry name" value="beta-lactamase/transpeptidase-like"/>
    <property type="match status" value="1"/>
</dbReference>
<evidence type="ECO:0000256" key="1">
    <source>
        <dbReference type="ARBA" id="ARBA00004370"/>
    </source>
</evidence>
<organism evidence="7 8">
    <name type="scientific">Geitlerinema calcuttense NRMC-F 0142</name>
    <dbReference type="NCBI Taxonomy" id="2922238"/>
    <lineage>
        <taxon>Bacteria</taxon>
        <taxon>Bacillati</taxon>
        <taxon>Cyanobacteriota</taxon>
        <taxon>Cyanophyceae</taxon>
        <taxon>Geitlerinematales</taxon>
        <taxon>Geitlerinemataceae</taxon>
        <taxon>Geitlerinema</taxon>
    </lineage>
</organism>
<dbReference type="Proteomes" id="UP001230986">
    <property type="component" value="Unassembled WGS sequence"/>
</dbReference>
<comment type="similarity">
    <text evidence="2">Belongs to the transpeptidase family.</text>
</comment>
<dbReference type="Gene3D" id="3.90.1310.10">
    <property type="entry name" value="Penicillin-binding protein 2a (Domain 2)"/>
    <property type="match status" value="1"/>
</dbReference>
<keyword evidence="8" id="KW-1185">Reference proteome</keyword>
<dbReference type="PANTHER" id="PTHR30627">
    <property type="entry name" value="PEPTIDOGLYCAN D,D-TRANSPEPTIDASE"/>
    <property type="match status" value="1"/>
</dbReference>